<proteinExistence type="predicted"/>
<dbReference type="EMBL" id="BKCJ011109822">
    <property type="protein sequence ID" value="GFC87351.1"/>
    <property type="molecule type" value="Genomic_DNA"/>
</dbReference>
<accession>A0A699RW91</accession>
<feature type="compositionally biased region" description="Basic and acidic residues" evidence="1">
    <location>
        <begin position="51"/>
        <end position="68"/>
    </location>
</feature>
<protein>
    <submittedName>
        <fullName evidence="2">Uncharacterized protein</fullName>
    </submittedName>
</protein>
<name>A0A699RW91_TANCI</name>
<sequence>MNYQPVTVGNQSNPSAGFQEEIDAEKAKEEATQKYMLFPMWSTVSSNLQNKEGDAAFHGKEHNAEKPESAVNLSPSSSDRSGRQDDMTKKKDKGKKREDIAYSNHENVGAEVDFNNLETFIT</sequence>
<evidence type="ECO:0000313" key="2">
    <source>
        <dbReference type="EMBL" id="GFC87351.1"/>
    </source>
</evidence>
<comment type="caution">
    <text evidence="2">The sequence shown here is derived from an EMBL/GenBank/DDBJ whole genome shotgun (WGS) entry which is preliminary data.</text>
</comment>
<feature type="region of interest" description="Disordered" evidence="1">
    <location>
        <begin position="49"/>
        <end position="106"/>
    </location>
</feature>
<feature type="non-terminal residue" evidence="2">
    <location>
        <position position="122"/>
    </location>
</feature>
<feature type="compositionally biased region" description="Basic and acidic residues" evidence="1">
    <location>
        <begin position="80"/>
        <end position="100"/>
    </location>
</feature>
<gene>
    <name evidence="2" type="ORF">Tci_859321</name>
</gene>
<organism evidence="2">
    <name type="scientific">Tanacetum cinerariifolium</name>
    <name type="common">Dalmatian daisy</name>
    <name type="synonym">Chrysanthemum cinerariifolium</name>
    <dbReference type="NCBI Taxonomy" id="118510"/>
    <lineage>
        <taxon>Eukaryota</taxon>
        <taxon>Viridiplantae</taxon>
        <taxon>Streptophyta</taxon>
        <taxon>Embryophyta</taxon>
        <taxon>Tracheophyta</taxon>
        <taxon>Spermatophyta</taxon>
        <taxon>Magnoliopsida</taxon>
        <taxon>eudicotyledons</taxon>
        <taxon>Gunneridae</taxon>
        <taxon>Pentapetalae</taxon>
        <taxon>asterids</taxon>
        <taxon>campanulids</taxon>
        <taxon>Asterales</taxon>
        <taxon>Asteraceae</taxon>
        <taxon>Asteroideae</taxon>
        <taxon>Anthemideae</taxon>
        <taxon>Anthemidinae</taxon>
        <taxon>Tanacetum</taxon>
    </lineage>
</organism>
<evidence type="ECO:0000256" key="1">
    <source>
        <dbReference type="SAM" id="MobiDB-lite"/>
    </source>
</evidence>
<reference evidence="2" key="1">
    <citation type="journal article" date="2019" name="Sci. Rep.">
        <title>Draft genome of Tanacetum cinerariifolium, the natural source of mosquito coil.</title>
        <authorList>
            <person name="Yamashiro T."/>
            <person name="Shiraishi A."/>
            <person name="Satake H."/>
            <person name="Nakayama K."/>
        </authorList>
    </citation>
    <scope>NUCLEOTIDE SEQUENCE</scope>
</reference>
<dbReference type="AlphaFoldDB" id="A0A699RW91"/>